<dbReference type="AlphaFoldDB" id="A0A246BCJ0"/>
<keyword evidence="2" id="KW-0201">Cytochrome c-type biogenesis</keyword>
<evidence type="ECO:0000259" key="6">
    <source>
        <dbReference type="PROSITE" id="PS51352"/>
    </source>
</evidence>
<keyword evidence="8" id="KW-1185">Reference proteome</keyword>
<dbReference type="GO" id="GO:0017004">
    <property type="term" value="P:cytochrome complex assembly"/>
    <property type="evidence" value="ECO:0007669"/>
    <property type="project" value="UniProtKB-KW"/>
</dbReference>
<dbReference type="RefSeq" id="WP_031502708.1">
    <property type="nucleotide sequence ID" value="NZ_JASZ02000001.1"/>
</dbReference>
<comment type="subcellular location">
    <subcellularLocation>
        <location evidence="1">Cell envelope</location>
    </subcellularLocation>
</comment>
<evidence type="ECO:0000256" key="3">
    <source>
        <dbReference type="ARBA" id="ARBA00023157"/>
    </source>
</evidence>
<dbReference type="InterPro" id="IPR036249">
    <property type="entry name" value="Thioredoxin-like_sf"/>
</dbReference>
<accession>A0A246BCJ0</accession>
<dbReference type="EMBL" id="JASZ02000001">
    <property type="protein sequence ID" value="OWK99392.1"/>
    <property type="molecule type" value="Genomic_DNA"/>
</dbReference>
<dbReference type="InterPro" id="IPR000866">
    <property type="entry name" value="AhpC/TSA"/>
</dbReference>
<organism evidence="7 8">
    <name type="scientific">Kaistella haifensis DSM 19056</name>
    <dbReference type="NCBI Taxonomy" id="1450526"/>
    <lineage>
        <taxon>Bacteria</taxon>
        <taxon>Pseudomonadati</taxon>
        <taxon>Bacteroidota</taxon>
        <taxon>Flavobacteriia</taxon>
        <taxon>Flavobacteriales</taxon>
        <taxon>Weeksellaceae</taxon>
        <taxon>Chryseobacterium group</taxon>
        <taxon>Kaistella</taxon>
    </lineage>
</organism>
<dbReference type="PANTHER" id="PTHR42852:SF6">
    <property type="entry name" value="THIOL:DISULFIDE INTERCHANGE PROTEIN DSBE"/>
    <property type="match status" value="1"/>
</dbReference>
<dbReference type="GO" id="GO:0030313">
    <property type="term" value="C:cell envelope"/>
    <property type="evidence" value="ECO:0007669"/>
    <property type="project" value="UniProtKB-SubCell"/>
</dbReference>
<feature type="domain" description="Thioredoxin" evidence="6">
    <location>
        <begin position="292"/>
        <end position="427"/>
    </location>
</feature>
<dbReference type="InterPro" id="IPR050553">
    <property type="entry name" value="Thioredoxin_ResA/DsbE_sf"/>
</dbReference>
<comment type="caution">
    <text evidence="7">The sequence shown here is derived from an EMBL/GenBank/DDBJ whole genome shotgun (WGS) entry which is preliminary data.</text>
</comment>
<protein>
    <submittedName>
        <fullName evidence="7">Thioredoxin</fullName>
    </submittedName>
</protein>
<dbReference type="PROSITE" id="PS51352">
    <property type="entry name" value="THIOREDOXIN_2"/>
    <property type="match status" value="1"/>
</dbReference>
<feature type="signal peptide" evidence="5">
    <location>
        <begin position="1"/>
        <end position="20"/>
    </location>
</feature>
<proteinExistence type="predicted"/>
<sequence>MKKILGIMSLLALNSLSAQFKIDIEAPATFTPKEVYLYTLNGSKDVLNTKEIRKGNTWQFKVEKPYTGMLKLYFPEGNISLNFISENKDVKLKFDSDKGKITNVQYLDESNFVMNNLQDVQQKKEYILPALVQIKDYYDNSTSFRKALNDEIARLSLSVADLSKYPFVQYYNSNYSKFLDKTTAKKDITHDEIIHYLSNSNDMLETSSLLRPVLMAYLNVGPSTNVANAVDKLLKAVNLETPRGQTILSELIEIFDTYGMADLKEKYLTEAKNLKCTINDRLSNTIATNKNTELGATFPNYVFQNPTNTTAKSIADVKASKKIIVFWASTCSHCEAELPKLIEKYDAIKAQNAEIIAFSLDSEKANYDAKVKSLPWINDTELKGWYSSFAETYNVRATPTYFVLDSNNKIIAKPDHAADVISYLKLN</sequence>
<dbReference type="SUPFAM" id="SSF52833">
    <property type="entry name" value="Thioredoxin-like"/>
    <property type="match status" value="1"/>
</dbReference>
<evidence type="ECO:0000256" key="1">
    <source>
        <dbReference type="ARBA" id="ARBA00004196"/>
    </source>
</evidence>
<keyword evidence="3" id="KW-1015">Disulfide bond</keyword>
<dbReference type="InterPro" id="IPR013766">
    <property type="entry name" value="Thioredoxin_domain"/>
</dbReference>
<reference evidence="7 8" key="2">
    <citation type="submission" date="2017-05" db="EMBL/GenBank/DDBJ databases">
        <title>Genome of Chryseobacterium haifense.</title>
        <authorList>
            <person name="Newman J.D."/>
        </authorList>
    </citation>
    <scope>NUCLEOTIDE SEQUENCE [LARGE SCALE GENOMIC DNA]</scope>
    <source>
        <strain evidence="7 8">DSM 19056</strain>
    </source>
</reference>
<dbReference type="CDD" id="cd02966">
    <property type="entry name" value="TlpA_like_family"/>
    <property type="match status" value="1"/>
</dbReference>
<evidence type="ECO:0000313" key="7">
    <source>
        <dbReference type="EMBL" id="OWK99392.1"/>
    </source>
</evidence>
<keyword evidence="4" id="KW-0676">Redox-active center</keyword>
<keyword evidence="5" id="KW-0732">Signal</keyword>
<dbReference type="PANTHER" id="PTHR42852">
    <property type="entry name" value="THIOL:DISULFIDE INTERCHANGE PROTEIN DSBE"/>
    <property type="match status" value="1"/>
</dbReference>
<dbReference type="Gene3D" id="3.40.30.10">
    <property type="entry name" value="Glutaredoxin"/>
    <property type="match status" value="1"/>
</dbReference>
<gene>
    <name evidence="7" type="ORF">AP75_00135</name>
</gene>
<evidence type="ECO:0000256" key="5">
    <source>
        <dbReference type="SAM" id="SignalP"/>
    </source>
</evidence>
<evidence type="ECO:0000313" key="8">
    <source>
        <dbReference type="Proteomes" id="UP000197587"/>
    </source>
</evidence>
<dbReference type="Pfam" id="PF00578">
    <property type="entry name" value="AhpC-TSA"/>
    <property type="match status" value="1"/>
</dbReference>
<reference evidence="7 8" key="1">
    <citation type="submission" date="2014-01" db="EMBL/GenBank/DDBJ databases">
        <authorList>
            <consortium name="Genome Consortium for Active Teaching"/>
            <person name="Sontag T.C."/>
            <person name="Newman J.D."/>
        </authorList>
    </citation>
    <scope>NUCLEOTIDE SEQUENCE [LARGE SCALE GENOMIC DNA]</scope>
    <source>
        <strain evidence="7 8">DSM 19056</strain>
    </source>
</reference>
<name>A0A246BCJ0_9FLAO</name>
<feature type="chain" id="PRO_5011302207" evidence="5">
    <location>
        <begin position="21"/>
        <end position="427"/>
    </location>
</feature>
<evidence type="ECO:0000256" key="4">
    <source>
        <dbReference type="ARBA" id="ARBA00023284"/>
    </source>
</evidence>
<dbReference type="Proteomes" id="UP000197587">
    <property type="component" value="Unassembled WGS sequence"/>
</dbReference>
<evidence type="ECO:0000256" key="2">
    <source>
        <dbReference type="ARBA" id="ARBA00022748"/>
    </source>
</evidence>